<dbReference type="Gene3D" id="1.10.760.10">
    <property type="entry name" value="Cytochrome c-like domain"/>
    <property type="match status" value="1"/>
</dbReference>
<dbReference type="Gene3D" id="2.140.10.10">
    <property type="entry name" value="Quinoprotein alcohol dehydrogenase-like superfamily"/>
    <property type="match status" value="1"/>
</dbReference>
<evidence type="ECO:0000259" key="10">
    <source>
        <dbReference type="PROSITE" id="PS51007"/>
    </source>
</evidence>
<dbReference type="PROSITE" id="PS51257">
    <property type="entry name" value="PROKAR_LIPOPROTEIN"/>
    <property type="match status" value="1"/>
</dbReference>
<accession>A0A916QJU4</accession>
<dbReference type="InterPro" id="IPR011047">
    <property type="entry name" value="Quinoprotein_ADH-like_sf"/>
</dbReference>
<dbReference type="SUPFAM" id="SSF46626">
    <property type="entry name" value="Cytochrome c"/>
    <property type="match status" value="1"/>
</dbReference>
<keyword evidence="12" id="KW-1185">Reference proteome</keyword>
<dbReference type="Pfam" id="PF01011">
    <property type="entry name" value="PQQ"/>
    <property type="match status" value="2"/>
</dbReference>
<comment type="caution">
    <text evidence="11">The sequence shown here is derived from an EMBL/GenBank/DDBJ whole genome shotgun (WGS) entry which is preliminary data.</text>
</comment>
<feature type="domain" description="Cytochrome c" evidence="10">
    <location>
        <begin position="49"/>
        <end position="128"/>
    </location>
</feature>
<evidence type="ECO:0000256" key="5">
    <source>
        <dbReference type="ARBA" id="ARBA00022729"/>
    </source>
</evidence>
<dbReference type="InterPro" id="IPR009056">
    <property type="entry name" value="Cyt_c-like_dom"/>
</dbReference>
<dbReference type="InterPro" id="IPR036909">
    <property type="entry name" value="Cyt_c-like_dom_sf"/>
</dbReference>
<dbReference type="Pfam" id="PF13442">
    <property type="entry name" value="Cytochrome_CBB3"/>
    <property type="match status" value="1"/>
</dbReference>
<organism evidence="11 12">
    <name type="scientific">Pseudohongiella nitratireducens</name>
    <dbReference type="NCBI Taxonomy" id="1768907"/>
    <lineage>
        <taxon>Bacteria</taxon>
        <taxon>Pseudomonadati</taxon>
        <taxon>Pseudomonadota</taxon>
        <taxon>Gammaproteobacteria</taxon>
        <taxon>Pseudomonadales</taxon>
        <taxon>Pseudohongiellaceae</taxon>
        <taxon>Pseudohongiella</taxon>
    </lineage>
</organism>
<reference evidence="11" key="2">
    <citation type="submission" date="2020-09" db="EMBL/GenBank/DDBJ databases">
        <authorList>
            <person name="Sun Q."/>
            <person name="Zhou Y."/>
        </authorList>
    </citation>
    <scope>NUCLEOTIDE SEQUENCE</scope>
    <source>
        <strain evidence="11">CGMCC 1.15425</strain>
    </source>
</reference>
<comment type="similarity">
    <text evidence="2">Belongs to the bacterial PQQ dehydrogenase family.</text>
</comment>
<evidence type="ECO:0000256" key="6">
    <source>
        <dbReference type="ARBA" id="ARBA00023002"/>
    </source>
</evidence>
<name>A0A916QJU4_9GAMM</name>
<evidence type="ECO:0000256" key="7">
    <source>
        <dbReference type="ARBA" id="ARBA00023004"/>
    </source>
</evidence>
<dbReference type="Proteomes" id="UP000627715">
    <property type="component" value="Unassembled WGS sequence"/>
</dbReference>
<keyword evidence="7 8" id="KW-0408">Iron</keyword>
<feature type="signal peptide" evidence="9">
    <location>
        <begin position="1"/>
        <end position="30"/>
    </location>
</feature>
<reference evidence="11" key="1">
    <citation type="journal article" date="2014" name="Int. J. Syst. Evol. Microbiol.">
        <title>Complete genome sequence of Corynebacterium casei LMG S-19264T (=DSM 44701T), isolated from a smear-ripened cheese.</title>
        <authorList>
            <consortium name="US DOE Joint Genome Institute (JGI-PGF)"/>
            <person name="Walter F."/>
            <person name="Albersmeier A."/>
            <person name="Kalinowski J."/>
            <person name="Ruckert C."/>
        </authorList>
    </citation>
    <scope>NUCLEOTIDE SEQUENCE</scope>
    <source>
        <strain evidence="11">CGMCC 1.15425</strain>
    </source>
</reference>
<dbReference type="PANTHER" id="PTHR32303">
    <property type="entry name" value="QUINOPROTEIN ALCOHOL DEHYDROGENASE (CYTOCHROME C)"/>
    <property type="match status" value="1"/>
</dbReference>
<dbReference type="PROSITE" id="PS51007">
    <property type="entry name" value="CYTC"/>
    <property type="match status" value="1"/>
</dbReference>
<dbReference type="OrthoDB" id="9794322at2"/>
<dbReference type="PANTHER" id="PTHR32303:SF20">
    <property type="entry name" value="QUINOPROTEIN ETHANOL DEHYDROGENASE"/>
    <property type="match status" value="1"/>
</dbReference>
<keyword evidence="5 9" id="KW-0732">Signal</keyword>
<dbReference type="SUPFAM" id="SSF50998">
    <property type="entry name" value="Quinoprotein alcohol dehydrogenase-like"/>
    <property type="match status" value="1"/>
</dbReference>
<comment type="cofactor">
    <cofactor evidence="1">
        <name>pyrroloquinoline quinone</name>
        <dbReference type="ChEBI" id="CHEBI:58442"/>
    </cofactor>
</comment>
<keyword evidence="4 8" id="KW-0479">Metal-binding</keyword>
<evidence type="ECO:0000256" key="2">
    <source>
        <dbReference type="ARBA" id="ARBA00008156"/>
    </source>
</evidence>
<gene>
    <name evidence="11" type="ORF">GCM10011403_17980</name>
</gene>
<dbReference type="InterPro" id="IPR002372">
    <property type="entry name" value="PQQ_rpt_dom"/>
</dbReference>
<evidence type="ECO:0000256" key="8">
    <source>
        <dbReference type="PROSITE-ProRule" id="PRU00433"/>
    </source>
</evidence>
<proteinExistence type="inferred from homology"/>
<evidence type="ECO:0000313" key="12">
    <source>
        <dbReference type="Proteomes" id="UP000627715"/>
    </source>
</evidence>
<dbReference type="GO" id="GO:0046872">
    <property type="term" value="F:metal ion binding"/>
    <property type="evidence" value="ECO:0007669"/>
    <property type="project" value="UniProtKB-KW"/>
</dbReference>
<protein>
    <submittedName>
        <fullName evidence="11">Pyrrolo-quinoline quinone</fullName>
    </submittedName>
</protein>
<dbReference type="GO" id="GO:0020037">
    <property type="term" value="F:heme binding"/>
    <property type="evidence" value="ECO:0007669"/>
    <property type="project" value="InterPro"/>
</dbReference>
<evidence type="ECO:0000256" key="1">
    <source>
        <dbReference type="ARBA" id="ARBA00001931"/>
    </source>
</evidence>
<evidence type="ECO:0000256" key="9">
    <source>
        <dbReference type="SAM" id="SignalP"/>
    </source>
</evidence>
<dbReference type="EMBL" id="BMIY01000007">
    <property type="protein sequence ID" value="GFZ75816.1"/>
    <property type="molecule type" value="Genomic_DNA"/>
</dbReference>
<evidence type="ECO:0000256" key="4">
    <source>
        <dbReference type="ARBA" id="ARBA00022723"/>
    </source>
</evidence>
<dbReference type="InterPro" id="IPR018391">
    <property type="entry name" value="PQQ_b-propeller_rpt"/>
</dbReference>
<keyword evidence="6" id="KW-0560">Oxidoreductase</keyword>
<dbReference type="SMART" id="SM00564">
    <property type="entry name" value="PQQ"/>
    <property type="match status" value="5"/>
</dbReference>
<feature type="chain" id="PRO_5038031007" evidence="9">
    <location>
        <begin position="31"/>
        <end position="711"/>
    </location>
</feature>
<sequence length="711" mass="77125">MLMFKTNGYSSKPARYLLCTLSVATVTALAACAPSSEDSSDSVTSYTQNQADQGSALYNAQCASCHGDDLQGGGAGPALLGTAFADRWQSQDVHALYQLISTSMPPAGGEALSTSDYLNVTAFLLQSNNIEPGDNPLSEETRTLVADMPASAPAESSSFPAMAEEPETGVTVAGEVTDFVPLTQSEMNNPSAENWLMWRGNPQAWSYSPLNQINRDNVADLQLEWVWNMHLGDSEPAPLVYNGIMYLINPGNIVQALDARDGELIWEYTAGPDTGEDMRNVALFEDLLIQATTDARLLALDAATGELRWEVAIADSSKGFENSSGPLIAGDKIVIGLAGCASYIPEDCYISAYEARSGELAWRFNTIAKAGEPGGDTWGELDNLYRAGGETWITGSYDPELDLTYWGVAQAKPWAPPSRHMSIHDAGLYTNSTLALDAQTGELVWHFQHVPGEALDLDEVFERVLVDNNGRKLVLSVGKHGILWKNDRETGEFLGYAETVFQNVFTDIDPETGAVTYRDDIINAQLDEWVPACPSSAGGKNWHSMSYHQPSNQLIMPLSQTCLDNRAREVALEPGSGGLASNRRFYEMPDTEGHLGKLAAFNVATMEESWAYTQRASFITGVLSTAGNLAFAGDLDRRFRAFDVENGEILWETRLGTAVQGHPLSFSIDGQQYIAVTTANGGTSPRMVPRIVAQDLNPPRDGNAVYVFSVN</sequence>
<keyword evidence="3 8" id="KW-0349">Heme</keyword>
<dbReference type="AlphaFoldDB" id="A0A916QJU4"/>
<evidence type="ECO:0000313" key="11">
    <source>
        <dbReference type="EMBL" id="GFZ75816.1"/>
    </source>
</evidence>
<dbReference type="GO" id="GO:0016491">
    <property type="term" value="F:oxidoreductase activity"/>
    <property type="evidence" value="ECO:0007669"/>
    <property type="project" value="UniProtKB-KW"/>
</dbReference>
<evidence type="ECO:0000256" key="3">
    <source>
        <dbReference type="ARBA" id="ARBA00022617"/>
    </source>
</evidence>
<dbReference type="GO" id="GO:0009055">
    <property type="term" value="F:electron transfer activity"/>
    <property type="evidence" value="ECO:0007669"/>
    <property type="project" value="InterPro"/>
</dbReference>
<dbReference type="RefSeq" id="WP_082866497.1">
    <property type="nucleotide sequence ID" value="NZ_BMIY01000007.1"/>
</dbReference>